<dbReference type="Gene3D" id="3.30.40.10">
    <property type="entry name" value="Zinc/RING finger domain, C3HC4 (zinc finger)"/>
    <property type="match status" value="1"/>
</dbReference>
<feature type="compositionally biased region" description="Pro residues" evidence="2">
    <location>
        <begin position="312"/>
        <end position="323"/>
    </location>
</feature>
<sequence>MSDSIGITAALGLTVLTLSFPDPGYFGILQENFKPVDTSLSFSLQENSKIRTLSTTASSPGEDLDGLLYVPTLHRGQCPEAAGLIPVNATRRVNLPDTNSINLIALAPWINPSCTLAYMAAAQMDPVKTFIFYLPDNSTAIPPLANNARWSIGDGGRWKTTYRYPVFAISGSTGGLIMQNLAYYSDNVTNMPNGEILSQHIDPRSYIRLAAEVEVSGHNSLPSLWVFLLIVLGILIMIIAVTSFFLQWLQRKRREALRRRVISGEVDIEALGIRRVTVPASVLQQMPLYTFVSDNAVPKSSSDTSTQSSPPTSSPAPLEPPSSKPEAPSSNPNNPNSPTNPIASQPSPLPPADPPLSEPSKELPPHPAPFSQPTCAICLDDFTPYETRIRELPCHHIFHPECIDPFLRQNSSLCPMCKLSVLPADYSPPITNAMVRRERLLRRMRRNLHPHDPPSIREVLRFPRSVVRSSSGAGTGAVAPVLPTTEVPAPVRVRPPSSGGTSLAPPDSAAALRAQGAEIRERMLEAEAARAPVWRKVVGKMWPRLG</sequence>
<feature type="region of interest" description="Disordered" evidence="2">
    <location>
        <begin position="487"/>
        <end position="510"/>
    </location>
</feature>
<dbReference type="PANTHER" id="PTHR22765:SF416">
    <property type="entry name" value="E3 UBIQUITIN-PROTEIN LIGASE GODZILLA"/>
    <property type="match status" value="1"/>
</dbReference>
<dbReference type="SUPFAM" id="SSF57850">
    <property type="entry name" value="RING/U-box"/>
    <property type="match status" value="1"/>
</dbReference>
<evidence type="ECO:0000256" key="1">
    <source>
        <dbReference type="PROSITE-ProRule" id="PRU00175"/>
    </source>
</evidence>
<gene>
    <name evidence="6" type="ORF">EJ06DRAFT_555432</name>
</gene>
<dbReference type="AlphaFoldDB" id="A0A6G1I0R4"/>
<feature type="compositionally biased region" description="Low complexity" evidence="2">
    <location>
        <begin position="487"/>
        <end position="496"/>
    </location>
</feature>
<evidence type="ECO:0000313" key="6">
    <source>
        <dbReference type="EMBL" id="KAF2401784.1"/>
    </source>
</evidence>
<dbReference type="Pfam" id="PF13639">
    <property type="entry name" value="zf-RING_2"/>
    <property type="match status" value="1"/>
</dbReference>
<dbReference type="InterPro" id="IPR013083">
    <property type="entry name" value="Znf_RING/FYVE/PHD"/>
</dbReference>
<keyword evidence="1" id="KW-0863">Zinc-finger</keyword>
<feature type="signal peptide" evidence="4">
    <location>
        <begin position="1"/>
        <end position="19"/>
    </location>
</feature>
<dbReference type="InterPro" id="IPR001841">
    <property type="entry name" value="Znf_RING"/>
</dbReference>
<feature type="compositionally biased region" description="Pro residues" evidence="2">
    <location>
        <begin position="347"/>
        <end position="357"/>
    </location>
</feature>
<dbReference type="GO" id="GO:0008270">
    <property type="term" value="F:zinc ion binding"/>
    <property type="evidence" value="ECO:0007669"/>
    <property type="project" value="UniProtKB-KW"/>
</dbReference>
<dbReference type="EMBL" id="ML996692">
    <property type="protein sequence ID" value="KAF2401784.1"/>
    <property type="molecule type" value="Genomic_DNA"/>
</dbReference>
<reference evidence="6" key="1">
    <citation type="journal article" date="2020" name="Stud. Mycol.">
        <title>101 Dothideomycetes genomes: a test case for predicting lifestyles and emergence of pathogens.</title>
        <authorList>
            <person name="Haridas S."/>
            <person name="Albert R."/>
            <person name="Binder M."/>
            <person name="Bloem J."/>
            <person name="Labutti K."/>
            <person name="Salamov A."/>
            <person name="Andreopoulos B."/>
            <person name="Baker S."/>
            <person name="Barry K."/>
            <person name="Bills G."/>
            <person name="Bluhm B."/>
            <person name="Cannon C."/>
            <person name="Castanera R."/>
            <person name="Culley D."/>
            <person name="Daum C."/>
            <person name="Ezra D."/>
            <person name="Gonzalez J."/>
            <person name="Henrissat B."/>
            <person name="Kuo A."/>
            <person name="Liang C."/>
            <person name="Lipzen A."/>
            <person name="Lutzoni F."/>
            <person name="Magnuson J."/>
            <person name="Mondo S."/>
            <person name="Nolan M."/>
            <person name="Ohm R."/>
            <person name="Pangilinan J."/>
            <person name="Park H.-J."/>
            <person name="Ramirez L."/>
            <person name="Alfaro M."/>
            <person name="Sun H."/>
            <person name="Tritt A."/>
            <person name="Yoshinaga Y."/>
            <person name="Zwiers L.-H."/>
            <person name="Turgeon B."/>
            <person name="Goodwin S."/>
            <person name="Spatafora J."/>
            <person name="Crous P."/>
            <person name="Grigoriev I."/>
        </authorList>
    </citation>
    <scope>NUCLEOTIDE SEQUENCE</scope>
    <source>
        <strain evidence="6">CBS 262.69</strain>
    </source>
</reference>
<dbReference type="InterPro" id="IPR051826">
    <property type="entry name" value="E3_ubiquitin-ligase_domain"/>
</dbReference>
<keyword evidence="1" id="KW-0862">Zinc</keyword>
<name>A0A6G1I0R4_9PEZI</name>
<evidence type="ECO:0000256" key="2">
    <source>
        <dbReference type="SAM" id="MobiDB-lite"/>
    </source>
</evidence>
<dbReference type="GO" id="GO:0061630">
    <property type="term" value="F:ubiquitin protein ligase activity"/>
    <property type="evidence" value="ECO:0007669"/>
    <property type="project" value="TreeGrafter"/>
</dbReference>
<evidence type="ECO:0000313" key="7">
    <source>
        <dbReference type="Proteomes" id="UP000799640"/>
    </source>
</evidence>
<feature type="domain" description="RING-type" evidence="5">
    <location>
        <begin position="375"/>
        <end position="418"/>
    </location>
</feature>
<dbReference type="OrthoDB" id="21204at2759"/>
<dbReference type="CDD" id="cd16454">
    <property type="entry name" value="RING-H2_PA-TM-RING"/>
    <property type="match status" value="1"/>
</dbReference>
<dbReference type="SMART" id="SM00184">
    <property type="entry name" value="RING"/>
    <property type="match status" value="1"/>
</dbReference>
<evidence type="ECO:0000256" key="4">
    <source>
        <dbReference type="SAM" id="SignalP"/>
    </source>
</evidence>
<feature type="compositionally biased region" description="Low complexity" evidence="2">
    <location>
        <begin position="324"/>
        <end position="346"/>
    </location>
</feature>
<keyword evidence="7" id="KW-1185">Reference proteome</keyword>
<evidence type="ECO:0000256" key="3">
    <source>
        <dbReference type="SAM" id="Phobius"/>
    </source>
</evidence>
<keyword evidence="4" id="KW-0732">Signal</keyword>
<keyword evidence="3" id="KW-1133">Transmembrane helix</keyword>
<dbReference type="GO" id="GO:0006511">
    <property type="term" value="P:ubiquitin-dependent protein catabolic process"/>
    <property type="evidence" value="ECO:0007669"/>
    <property type="project" value="TreeGrafter"/>
</dbReference>
<dbReference type="Proteomes" id="UP000799640">
    <property type="component" value="Unassembled WGS sequence"/>
</dbReference>
<feature type="chain" id="PRO_5026022631" description="RING-type domain-containing protein" evidence="4">
    <location>
        <begin position="20"/>
        <end position="546"/>
    </location>
</feature>
<keyword evidence="3" id="KW-0472">Membrane</keyword>
<evidence type="ECO:0000259" key="5">
    <source>
        <dbReference type="PROSITE" id="PS50089"/>
    </source>
</evidence>
<accession>A0A6G1I0R4</accession>
<proteinExistence type="predicted"/>
<feature type="compositionally biased region" description="Low complexity" evidence="2">
    <location>
        <begin position="298"/>
        <end position="311"/>
    </location>
</feature>
<dbReference type="PANTHER" id="PTHR22765">
    <property type="entry name" value="RING FINGER AND PROTEASE ASSOCIATED DOMAIN-CONTAINING"/>
    <property type="match status" value="1"/>
</dbReference>
<dbReference type="PROSITE" id="PS50089">
    <property type="entry name" value="ZF_RING_2"/>
    <property type="match status" value="1"/>
</dbReference>
<keyword evidence="1" id="KW-0479">Metal-binding</keyword>
<feature type="region of interest" description="Disordered" evidence="2">
    <location>
        <begin position="297"/>
        <end position="369"/>
    </location>
</feature>
<dbReference type="GO" id="GO:0005737">
    <property type="term" value="C:cytoplasm"/>
    <property type="evidence" value="ECO:0007669"/>
    <property type="project" value="TreeGrafter"/>
</dbReference>
<feature type="transmembrane region" description="Helical" evidence="3">
    <location>
        <begin position="224"/>
        <end position="249"/>
    </location>
</feature>
<organism evidence="6 7">
    <name type="scientific">Trichodelitschia bisporula</name>
    <dbReference type="NCBI Taxonomy" id="703511"/>
    <lineage>
        <taxon>Eukaryota</taxon>
        <taxon>Fungi</taxon>
        <taxon>Dikarya</taxon>
        <taxon>Ascomycota</taxon>
        <taxon>Pezizomycotina</taxon>
        <taxon>Dothideomycetes</taxon>
        <taxon>Dothideomycetes incertae sedis</taxon>
        <taxon>Phaeotrichales</taxon>
        <taxon>Phaeotrichaceae</taxon>
        <taxon>Trichodelitschia</taxon>
    </lineage>
</organism>
<protein>
    <recommendedName>
        <fullName evidence="5">RING-type domain-containing protein</fullName>
    </recommendedName>
</protein>
<keyword evidence="3" id="KW-0812">Transmembrane</keyword>